<dbReference type="Pfam" id="PF01553">
    <property type="entry name" value="Acyltransferase"/>
    <property type="match status" value="1"/>
</dbReference>
<dbReference type="OrthoDB" id="9809618at2"/>
<evidence type="ECO:0000256" key="1">
    <source>
        <dbReference type="ARBA" id="ARBA00022679"/>
    </source>
</evidence>
<evidence type="ECO:0000313" key="4">
    <source>
        <dbReference type="EMBL" id="TXD34420.1"/>
    </source>
</evidence>
<gene>
    <name evidence="4" type="ORF">FRC98_18585</name>
</gene>
<dbReference type="AlphaFoldDB" id="A0A5C6X8T6"/>
<dbReference type="PANTHER" id="PTHR10434:SF11">
    <property type="entry name" value="1-ACYL-SN-GLYCEROL-3-PHOSPHATE ACYLTRANSFERASE"/>
    <property type="match status" value="1"/>
</dbReference>
<accession>A0A5C6X8T6</accession>
<keyword evidence="1 4" id="KW-0808">Transferase</keyword>
<keyword evidence="2 4" id="KW-0012">Acyltransferase</keyword>
<dbReference type="SMART" id="SM00563">
    <property type="entry name" value="PlsC"/>
    <property type="match status" value="1"/>
</dbReference>
<dbReference type="PANTHER" id="PTHR10434">
    <property type="entry name" value="1-ACYL-SN-GLYCEROL-3-PHOSPHATE ACYLTRANSFERASE"/>
    <property type="match status" value="1"/>
</dbReference>
<keyword evidence="5" id="KW-1185">Reference proteome</keyword>
<name>A0A5C6X8T6_9DELT</name>
<evidence type="ECO:0000256" key="2">
    <source>
        <dbReference type="ARBA" id="ARBA00023315"/>
    </source>
</evidence>
<feature type="domain" description="Phospholipid/glycerol acyltransferase" evidence="3">
    <location>
        <begin position="104"/>
        <end position="300"/>
    </location>
</feature>
<dbReference type="InterPro" id="IPR002123">
    <property type="entry name" value="Plipid/glycerol_acylTrfase"/>
</dbReference>
<dbReference type="GO" id="GO:0003841">
    <property type="term" value="F:1-acylglycerol-3-phosphate O-acyltransferase activity"/>
    <property type="evidence" value="ECO:0007669"/>
    <property type="project" value="TreeGrafter"/>
</dbReference>
<dbReference type="EMBL" id="VOSM01000013">
    <property type="protein sequence ID" value="TXD34420.1"/>
    <property type="molecule type" value="Genomic_DNA"/>
</dbReference>
<comment type="caution">
    <text evidence="4">The sequence shown here is derived from an EMBL/GenBank/DDBJ whole genome shotgun (WGS) entry which is preliminary data.</text>
</comment>
<evidence type="ECO:0000313" key="5">
    <source>
        <dbReference type="Proteomes" id="UP000321412"/>
    </source>
</evidence>
<dbReference type="CDD" id="cd07989">
    <property type="entry name" value="LPLAT_AGPAT-like"/>
    <property type="match status" value="1"/>
</dbReference>
<dbReference type="SUPFAM" id="SSF69593">
    <property type="entry name" value="Glycerol-3-phosphate (1)-acyltransferase"/>
    <property type="match status" value="2"/>
</dbReference>
<organism evidence="4 5">
    <name type="scientific">Lujinxingia vulgaris</name>
    <dbReference type="NCBI Taxonomy" id="2600176"/>
    <lineage>
        <taxon>Bacteria</taxon>
        <taxon>Deltaproteobacteria</taxon>
        <taxon>Bradymonadales</taxon>
        <taxon>Lujinxingiaceae</taxon>
        <taxon>Lujinxingia</taxon>
    </lineage>
</organism>
<protein>
    <submittedName>
        <fullName evidence="4">1-acyl-sn-glycerol-3-phosphate acyltransferase</fullName>
    </submittedName>
</protein>
<dbReference type="Proteomes" id="UP000321412">
    <property type="component" value="Unassembled WGS sequence"/>
</dbReference>
<sequence>MLAYRSFSLRQRWSEWPSRGYFCAGGCATFRAFSPRGSTPDLPLPLRTVPMLTLDTLNAISLTRRPMGQVIFASGVLTPNFKNPLTRTDIRIEGMEKLPRDRPVIFAMNHTDRYNYWPFQWRLWRDEGMFTTTWVKGKYYNNPAIQTFMIKMNNLAVPSRGYLITADAVRLLGRPPAERAYRMVRKAVDSGSTDTRALREKAAEEGVLSDVVALLDTPRDLLGLNFDPQTHNYLERIAELFKQMMDRFVELNEEAFDIGLHVLVFPEGTRSVRLQQGRTGLAQMALRMKATVVPVGCNGSDLAYPGNSPLSSGGTIVYRLGEPMTPEGDLKPFAIEEDYTPFTLEAERDHAEAFRGMTDLVMDRINDLLDERHQRLEGHEGKVKGANRFI</sequence>
<evidence type="ECO:0000259" key="3">
    <source>
        <dbReference type="SMART" id="SM00563"/>
    </source>
</evidence>
<dbReference type="GO" id="GO:0006654">
    <property type="term" value="P:phosphatidic acid biosynthetic process"/>
    <property type="evidence" value="ECO:0007669"/>
    <property type="project" value="TreeGrafter"/>
</dbReference>
<reference evidence="4 5" key="1">
    <citation type="submission" date="2019-08" db="EMBL/GenBank/DDBJ databases">
        <title>Bradymonadales sp. TMQ4.</title>
        <authorList>
            <person name="Liang Q."/>
        </authorList>
    </citation>
    <scope>NUCLEOTIDE SEQUENCE [LARGE SCALE GENOMIC DNA]</scope>
    <source>
        <strain evidence="4 5">TMQ4</strain>
    </source>
</reference>
<proteinExistence type="predicted"/>